<evidence type="ECO:0000256" key="1">
    <source>
        <dbReference type="SAM" id="SignalP"/>
    </source>
</evidence>
<evidence type="ECO:0000313" key="2">
    <source>
        <dbReference type="EMBL" id="MCU6723876.1"/>
    </source>
</evidence>
<gene>
    <name evidence="2" type="ORF">OCV47_00660</name>
</gene>
<keyword evidence="3" id="KW-1185">Reference proteome</keyword>
<evidence type="ECO:0000313" key="3">
    <source>
        <dbReference type="Proteomes" id="UP001652338"/>
    </source>
</evidence>
<keyword evidence="1" id="KW-0732">Signal</keyword>
<dbReference type="InterPro" id="IPR053139">
    <property type="entry name" value="Surface_bspA-like"/>
</dbReference>
<feature type="signal peptide" evidence="1">
    <location>
        <begin position="1"/>
        <end position="22"/>
    </location>
</feature>
<dbReference type="Proteomes" id="UP001652338">
    <property type="component" value="Unassembled WGS sequence"/>
</dbReference>
<dbReference type="EMBL" id="JAOQKE010000001">
    <property type="protein sequence ID" value="MCU6723876.1"/>
    <property type="molecule type" value="Genomic_DNA"/>
</dbReference>
<comment type="caution">
    <text evidence="2">The sequence shown here is derived from an EMBL/GenBank/DDBJ whole genome shotgun (WGS) entry which is preliminary data.</text>
</comment>
<dbReference type="PANTHER" id="PTHR45661">
    <property type="entry name" value="SURFACE ANTIGEN"/>
    <property type="match status" value="1"/>
</dbReference>
<reference evidence="2 3" key="1">
    <citation type="journal article" date="2021" name="ISME Commun">
        <title>Automated analysis of genomic sequences facilitates high-throughput and comprehensive description of bacteria.</title>
        <authorList>
            <person name="Hitch T.C.A."/>
        </authorList>
    </citation>
    <scope>NUCLEOTIDE SEQUENCE [LARGE SCALE GENOMIC DNA]</scope>
    <source>
        <strain evidence="2 3">Sanger_29</strain>
    </source>
</reference>
<sequence length="439" mass="48788">MMKKTCWLFMILILLSGVCVSAEEETIWNFDSEAYTLREYMGTDTNVVVPDTLDGVPVKVLYMSCLGSSDTLTSVVLPDSVTVLRNGALSFCENLTQITLSENLISIGRGCLGSNYALTEITIPASVCYMRGDPWYDTLHRVGEEPSLVKMPYEPLAEDNFEFDPDTRTITAYTGTAVDVIIPRTIGGVPVENISYNAFECARDYLTSEMATNQEEGDWIPMRCLILPETLKSIEDSAFMDCHDLETVICYAPLENTNNGVFQELQGLKTVIFVNGVRQMDNYLFNYCKNLKTVWCKNQVERIGMQCFGVTGLEQICVNAKDIDYSAFIGSESLKEIHIRSGVERLNLTAFGMLSGIETICLEGIDPNVLETDWVNLENSSVTILVPEDTTDEQMQLLAQKFQGSAIITDASQVKRGTCQMPENPMPDIAEILSAYGLS</sequence>
<name>A0ABT2SHN2_9FIRM</name>
<dbReference type="InterPro" id="IPR032675">
    <property type="entry name" value="LRR_dom_sf"/>
</dbReference>
<organism evidence="2 3">
    <name type="scientific">Muricoprocola aceti</name>
    <dbReference type="NCBI Taxonomy" id="2981772"/>
    <lineage>
        <taxon>Bacteria</taxon>
        <taxon>Bacillati</taxon>
        <taxon>Bacillota</taxon>
        <taxon>Clostridia</taxon>
        <taxon>Lachnospirales</taxon>
        <taxon>Lachnospiraceae</taxon>
        <taxon>Muricoprocola</taxon>
    </lineage>
</organism>
<dbReference type="InterPro" id="IPR026906">
    <property type="entry name" value="LRR_5"/>
</dbReference>
<protein>
    <submittedName>
        <fullName evidence="2">Leucine-rich repeat domain-containing protein</fullName>
    </submittedName>
</protein>
<proteinExistence type="predicted"/>
<feature type="chain" id="PRO_5047451058" evidence="1">
    <location>
        <begin position="23"/>
        <end position="439"/>
    </location>
</feature>
<dbReference type="RefSeq" id="WP_262653061.1">
    <property type="nucleotide sequence ID" value="NZ_JAOQKE010000001.1"/>
</dbReference>
<dbReference type="Gene3D" id="3.80.10.10">
    <property type="entry name" value="Ribonuclease Inhibitor"/>
    <property type="match status" value="2"/>
</dbReference>
<accession>A0ABT2SHN2</accession>
<dbReference type="Pfam" id="PF13306">
    <property type="entry name" value="LRR_5"/>
    <property type="match status" value="3"/>
</dbReference>
<dbReference type="SUPFAM" id="SSF52058">
    <property type="entry name" value="L domain-like"/>
    <property type="match status" value="1"/>
</dbReference>
<dbReference type="PANTHER" id="PTHR45661:SF3">
    <property type="entry name" value="IG-LIKE DOMAIN-CONTAINING PROTEIN"/>
    <property type="match status" value="1"/>
</dbReference>